<evidence type="ECO:0000256" key="4">
    <source>
        <dbReference type="SAM" id="Phobius"/>
    </source>
</evidence>
<evidence type="ECO:0000259" key="5">
    <source>
        <dbReference type="SMART" id="SM00421"/>
    </source>
</evidence>
<dbReference type="InterPro" id="IPR000792">
    <property type="entry name" value="Tscrpt_reg_LuxR_C"/>
</dbReference>
<protein>
    <submittedName>
        <fullName evidence="6">LuxR C-terminal-related transcriptional regulator</fullName>
    </submittedName>
</protein>
<organism evidence="6 7">
    <name type="scientific">Litorisediminicola beolgyonensis</name>
    <dbReference type="NCBI Taxonomy" id="1173614"/>
    <lineage>
        <taxon>Bacteria</taxon>
        <taxon>Pseudomonadati</taxon>
        <taxon>Pseudomonadota</taxon>
        <taxon>Alphaproteobacteria</taxon>
        <taxon>Rhodobacterales</taxon>
        <taxon>Paracoccaceae</taxon>
        <taxon>Litorisediminicola</taxon>
    </lineage>
</organism>
<keyword evidence="7" id="KW-1185">Reference proteome</keyword>
<evidence type="ECO:0000256" key="1">
    <source>
        <dbReference type="ARBA" id="ARBA00023015"/>
    </source>
</evidence>
<dbReference type="PRINTS" id="PR00038">
    <property type="entry name" value="HTHLUXR"/>
</dbReference>
<evidence type="ECO:0000256" key="2">
    <source>
        <dbReference type="ARBA" id="ARBA00023125"/>
    </source>
</evidence>
<accession>A0ABW3ZLD3</accession>
<keyword evidence="1" id="KW-0805">Transcription regulation</keyword>
<keyword evidence="4" id="KW-0472">Membrane</keyword>
<dbReference type="PANTHER" id="PTHR44688:SF16">
    <property type="entry name" value="DNA-BINDING TRANSCRIPTIONAL ACTIVATOR DEVR_DOSR"/>
    <property type="match status" value="1"/>
</dbReference>
<feature type="transmembrane region" description="Helical" evidence="4">
    <location>
        <begin position="47"/>
        <end position="67"/>
    </location>
</feature>
<keyword evidence="4" id="KW-1133">Transmembrane helix</keyword>
<keyword evidence="2" id="KW-0238">DNA-binding</keyword>
<dbReference type="Proteomes" id="UP001597135">
    <property type="component" value="Unassembled WGS sequence"/>
</dbReference>
<dbReference type="InterPro" id="IPR036388">
    <property type="entry name" value="WH-like_DNA-bd_sf"/>
</dbReference>
<dbReference type="Gene3D" id="1.10.10.10">
    <property type="entry name" value="Winged helix-like DNA-binding domain superfamily/Winged helix DNA-binding domain"/>
    <property type="match status" value="1"/>
</dbReference>
<dbReference type="RefSeq" id="WP_386805344.1">
    <property type="nucleotide sequence ID" value="NZ_JBHTMU010000034.1"/>
</dbReference>
<evidence type="ECO:0000256" key="3">
    <source>
        <dbReference type="ARBA" id="ARBA00023163"/>
    </source>
</evidence>
<proteinExistence type="predicted"/>
<evidence type="ECO:0000313" key="6">
    <source>
        <dbReference type="EMBL" id="MFD1343955.1"/>
    </source>
</evidence>
<dbReference type="PANTHER" id="PTHR44688">
    <property type="entry name" value="DNA-BINDING TRANSCRIPTIONAL ACTIVATOR DEVR_DOSR"/>
    <property type="match status" value="1"/>
</dbReference>
<gene>
    <name evidence="6" type="ORF">ACFQ4E_16115</name>
</gene>
<dbReference type="Pfam" id="PF00196">
    <property type="entry name" value="GerE"/>
    <property type="match status" value="1"/>
</dbReference>
<reference evidence="7" key="1">
    <citation type="journal article" date="2019" name="Int. J. Syst. Evol. Microbiol.">
        <title>The Global Catalogue of Microorganisms (GCM) 10K type strain sequencing project: providing services to taxonomists for standard genome sequencing and annotation.</title>
        <authorList>
            <consortium name="The Broad Institute Genomics Platform"/>
            <consortium name="The Broad Institute Genome Sequencing Center for Infectious Disease"/>
            <person name="Wu L."/>
            <person name="Ma J."/>
        </authorList>
    </citation>
    <scope>NUCLEOTIDE SEQUENCE [LARGE SCALE GENOMIC DNA]</scope>
    <source>
        <strain evidence="7">CCUG 62953</strain>
    </source>
</reference>
<comment type="caution">
    <text evidence="6">The sequence shown here is derived from an EMBL/GenBank/DDBJ whole genome shotgun (WGS) entry which is preliminary data.</text>
</comment>
<sequence>MRPAFPTRPGLLLALIAAQVACAVFYLADVVEDMRLAGGVSLDGHSAFELLATLVLCLTLVFEYRLLLAYRRRAAHLERQVSVAASAFQDVIAEQFALWGLTPSEREVAQFLIKGCDIAEIARLRSSAEGTVKSHLNAIYRKAGVSGRGALLSLLIDDLMDAPLLPRDAGAPVAEDTGTEIAAGSARL</sequence>
<dbReference type="SMART" id="SM00421">
    <property type="entry name" value="HTH_LUXR"/>
    <property type="match status" value="1"/>
</dbReference>
<dbReference type="CDD" id="cd06170">
    <property type="entry name" value="LuxR_C_like"/>
    <property type="match status" value="1"/>
</dbReference>
<name>A0ABW3ZLD3_9RHOB</name>
<keyword evidence="3" id="KW-0804">Transcription</keyword>
<keyword evidence="4" id="KW-0812">Transmembrane</keyword>
<feature type="domain" description="HTH luxR-type" evidence="5">
    <location>
        <begin position="98"/>
        <end position="155"/>
    </location>
</feature>
<evidence type="ECO:0000313" key="7">
    <source>
        <dbReference type="Proteomes" id="UP001597135"/>
    </source>
</evidence>
<dbReference type="SUPFAM" id="SSF46894">
    <property type="entry name" value="C-terminal effector domain of the bipartite response regulators"/>
    <property type="match status" value="1"/>
</dbReference>
<dbReference type="InterPro" id="IPR016032">
    <property type="entry name" value="Sig_transdc_resp-reg_C-effctor"/>
</dbReference>
<dbReference type="EMBL" id="JBHTMU010000034">
    <property type="protein sequence ID" value="MFD1343955.1"/>
    <property type="molecule type" value="Genomic_DNA"/>
</dbReference>